<evidence type="ECO:0000313" key="1">
    <source>
        <dbReference type="EMBL" id="SMC69506.1"/>
    </source>
</evidence>
<proteinExistence type="predicted"/>
<dbReference type="AlphaFoldDB" id="A0A1W2B996"/>
<protein>
    <submittedName>
        <fullName evidence="1">Uncharacterized protein</fullName>
    </submittedName>
</protein>
<dbReference type="Proteomes" id="UP000192418">
    <property type="component" value="Unassembled WGS sequence"/>
</dbReference>
<sequence>MDTQTINQDATTRIRNRIGKQDDLSTTIDKMTGQRDAKARWRYRTDEKLLNAGIVALYHLTPLNPILEQNLEAIAQLKKNKGNGKK</sequence>
<dbReference type="EMBL" id="FWXY01000007">
    <property type="protein sequence ID" value="SMC69506.1"/>
    <property type="molecule type" value="Genomic_DNA"/>
</dbReference>
<dbReference type="STRING" id="1121400.SAMN02746065_107156"/>
<name>A0A1W2B996_9BACT</name>
<gene>
    <name evidence="1" type="ORF">SAMN02746065_107156</name>
</gene>
<keyword evidence="2" id="KW-1185">Reference proteome</keyword>
<accession>A0A1W2B996</accession>
<dbReference type="OrthoDB" id="9920020at2"/>
<dbReference type="RefSeq" id="WP_084068370.1">
    <property type="nucleotide sequence ID" value="NZ_FWXY01000007.1"/>
</dbReference>
<organism evidence="1 2">
    <name type="scientific">Desulfocicer vacuolatum DSM 3385</name>
    <dbReference type="NCBI Taxonomy" id="1121400"/>
    <lineage>
        <taxon>Bacteria</taxon>
        <taxon>Pseudomonadati</taxon>
        <taxon>Thermodesulfobacteriota</taxon>
        <taxon>Desulfobacteria</taxon>
        <taxon>Desulfobacterales</taxon>
        <taxon>Desulfobacteraceae</taxon>
        <taxon>Desulfocicer</taxon>
    </lineage>
</organism>
<evidence type="ECO:0000313" key="2">
    <source>
        <dbReference type="Proteomes" id="UP000192418"/>
    </source>
</evidence>
<reference evidence="1 2" key="1">
    <citation type="submission" date="2017-04" db="EMBL/GenBank/DDBJ databases">
        <authorList>
            <person name="Afonso C.L."/>
            <person name="Miller P.J."/>
            <person name="Scott M.A."/>
            <person name="Spackman E."/>
            <person name="Goraichik I."/>
            <person name="Dimitrov K.M."/>
            <person name="Suarez D.L."/>
            <person name="Swayne D.E."/>
        </authorList>
    </citation>
    <scope>NUCLEOTIDE SEQUENCE [LARGE SCALE GENOMIC DNA]</scope>
    <source>
        <strain evidence="1 2">DSM 3385</strain>
    </source>
</reference>